<organism evidence="2">
    <name type="scientific">Cupriavidus oxalaticus</name>
    <dbReference type="NCBI Taxonomy" id="96344"/>
    <lineage>
        <taxon>Bacteria</taxon>
        <taxon>Pseudomonadati</taxon>
        <taxon>Pseudomonadota</taxon>
        <taxon>Betaproteobacteria</taxon>
        <taxon>Burkholderiales</taxon>
        <taxon>Burkholderiaceae</taxon>
        <taxon>Cupriavidus</taxon>
    </lineage>
</organism>
<gene>
    <name evidence="2" type="ORF">CO2235_MP20204</name>
    <name evidence="1" type="ORF">JTE92_12320</name>
</gene>
<evidence type="ECO:0000313" key="3">
    <source>
        <dbReference type="Proteomes" id="UP000623307"/>
    </source>
</evidence>
<evidence type="ECO:0000313" key="1">
    <source>
        <dbReference type="EMBL" id="QRQ91380.1"/>
    </source>
</evidence>
<proteinExistence type="predicted"/>
<accession>A0A375GKG9</accession>
<sequence length="92" mass="10196">MEGGMDYLVVHGFAVREGRGKWACCFEIRLAGAGEQPLLYRGELHGRRFDCEHAAAQAAREAGQREAVLRVESLRALILAQHRLRLPAATLP</sequence>
<dbReference type="OrthoDB" id="8966448at2"/>
<dbReference type="EMBL" id="OGUS01000137">
    <property type="protein sequence ID" value="SPC19793.1"/>
    <property type="molecule type" value="Genomic_DNA"/>
</dbReference>
<reference evidence="1 3" key="2">
    <citation type="submission" date="2021-02" db="EMBL/GenBank/DDBJ databases">
        <title>Complete Genome Sequence of Cupriavidus oxalaticus Strain Ox1, a Soil Oxalate-Degrading Species.</title>
        <authorList>
            <person name="Palmieri F."/>
            <person name="Udriet P."/>
            <person name="Deuasquier M."/>
            <person name="Beaudoing E."/>
            <person name="Johnson S.L."/>
            <person name="Davenport K.W."/>
            <person name="Chain P.S."/>
            <person name="Bindschedler S."/>
            <person name="Junier P."/>
        </authorList>
    </citation>
    <scope>NUCLEOTIDE SEQUENCE [LARGE SCALE GENOMIC DNA]</scope>
    <source>
        <strain evidence="1 3">Ox1</strain>
    </source>
</reference>
<dbReference type="Proteomes" id="UP000256862">
    <property type="component" value="Plasmid CO2235_mp"/>
</dbReference>
<dbReference type="EMBL" id="CP069811">
    <property type="protein sequence ID" value="QRQ91380.1"/>
    <property type="molecule type" value="Genomic_DNA"/>
</dbReference>
<dbReference type="GeneID" id="303490317"/>
<dbReference type="AlphaFoldDB" id="A0A375GKG9"/>
<protein>
    <submittedName>
        <fullName evidence="2">Uncharacterized protein</fullName>
    </submittedName>
</protein>
<evidence type="ECO:0000313" key="2">
    <source>
        <dbReference type="EMBL" id="SPC19793.1"/>
    </source>
</evidence>
<dbReference type="RefSeq" id="WP_063237651.1">
    <property type="nucleotide sequence ID" value="NZ_CP069809.1"/>
</dbReference>
<dbReference type="Proteomes" id="UP000623307">
    <property type="component" value="Chromosome 1"/>
</dbReference>
<name>A0A375GKG9_9BURK</name>
<reference evidence="2" key="1">
    <citation type="submission" date="2018-01" db="EMBL/GenBank/DDBJ databases">
        <authorList>
            <person name="Clerissi C."/>
        </authorList>
    </citation>
    <scope>NUCLEOTIDE SEQUENCE</scope>
    <source>
        <strain evidence="2">Cupriavidus oxalaticus LMG 2235</strain>
    </source>
</reference>
<keyword evidence="3" id="KW-1185">Reference proteome</keyword>